<sequence>MVPVQEITKAFLIRSGRRSWRPAFSSPRTTFGGPMEETYVGDGTTDRWPSSLQAESCRRSRTSSPPCPIQRRTSSGTLSTPGLEAPF</sequence>
<gene>
    <name evidence="2" type="ORF">CTOB1V02_LOCUS13452</name>
</gene>
<feature type="region of interest" description="Disordered" evidence="1">
    <location>
        <begin position="24"/>
        <end position="87"/>
    </location>
</feature>
<protein>
    <submittedName>
        <fullName evidence="2">Uncharacterized protein</fullName>
    </submittedName>
</protein>
<organism evidence="2">
    <name type="scientific">Cyprideis torosa</name>
    <dbReference type="NCBI Taxonomy" id="163714"/>
    <lineage>
        <taxon>Eukaryota</taxon>
        <taxon>Metazoa</taxon>
        <taxon>Ecdysozoa</taxon>
        <taxon>Arthropoda</taxon>
        <taxon>Crustacea</taxon>
        <taxon>Oligostraca</taxon>
        <taxon>Ostracoda</taxon>
        <taxon>Podocopa</taxon>
        <taxon>Podocopida</taxon>
        <taxon>Cytherocopina</taxon>
        <taxon>Cytheroidea</taxon>
        <taxon>Cytherideidae</taxon>
        <taxon>Cyprideis</taxon>
    </lineage>
</organism>
<name>A0A7R8WVB9_9CRUS</name>
<dbReference type="EMBL" id="OB673908">
    <property type="protein sequence ID" value="CAD7235637.1"/>
    <property type="molecule type" value="Genomic_DNA"/>
</dbReference>
<feature type="compositionally biased region" description="Polar residues" evidence="1">
    <location>
        <begin position="71"/>
        <end position="80"/>
    </location>
</feature>
<reference evidence="2" key="1">
    <citation type="submission" date="2020-11" db="EMBL/GenBank/DDBJ databases">
        <authorList>
            <person name="Tran Van P."/>
        </authorList>
    </citation>
    <scope>NUCLEOTIDE SEQUENCE</scope>
</reference>
<dbReference type="AlphaFoldDB" id="A0A7R8WVB9"/>
<proteinExistence type="predicted"/>
<accession>A0A7R8WVB9</accession>
<evidence type="ECO:0000313" key="2">
    <source>
        <dbReference type="EMBL" id="CAD7235637.1"/>
    </source>
</evidence>
<evidence type="ECO:0000256" key="1">
    <source>
        <dbReference type="SAM" id="MobiDB-lite"/>
    </source>
</evidence>